<reference evidence="1 2" key="1">
    <citation type="submission" date="2018-02" db="EMBL/GenBank/DDBJ databases">
        <title>Complete genome sequence of Streptomyces dengpaensis, the producer of angucyclines.</title>
        <authorList>
            <person name="Yumei L."/>
        </authorList>
    </citation>
    <scope>NUCLEOTIDE SEQUENCE [LARGE SCALE GENOMIC DNA]</scope>
    <source>
        <strain evidence="1 2">XZHG99</strain>
    </source>
</reference>
<accession>A0ABM6T008</accession>
<gene>
    <name evidence="1" type="ORF">C4B68_34200</name>
</gene>
<dbReference type="RefSeq" id="WP_099500384.1">
    <property type="nucleotide sequence ID" value="NZ_CP026652.1"/>
</dbReference>
<sequence>MVDAWATPQQVIDITGVTVTDAELSRAQSSVEVFCNRIYTDTPRMRLRDLYWLARAVAYQAAWEKGQFDLNTRLDANQVQQDGIVANLAEKAMTLGPRAKGALQRCSWMRSRTIHLRTPLESAGRYANALADASDDQQQWMPMGGRG</sequence>
<protein>
    <submittedName>
        <fullName evidence="1">Uncharacterized protein</fullName>
    </submittedName>
</protein>
<organism evidence="1 2">
    <name type="scientific">Streptomyces dengpaensis</name>
    <dbReference type="NCBI Taxonomy" id="2049881"/>
    <lineage>
        <taxon>Bacteria</taxon>
        <taxon>Bacillati</taxon>
        <taxon>Actinomycetota</taxon>
        <taxon>Actinomycetes</taxon>
        <taxon>Kitasatosporales</taxon>
        <taxon>Streptomycetaceae</taxon>
        <taxon>Streptomyces</taxon>
    </lineage>
</organism>
<dbReference type="Proteomes" id="UP000238413">
    <property type="component" value="Chromosome"/>
</dbReference>
<dbReference type="EMBL" id="CP026652">
    <property type="protein sequence ID" value="AVH60004.1"/>
    <property type="molecule type" value="Genomic_DNA"/>
</dbReference>
<proteinExistence type="predicted"/>
<evidence type="ECO:0000313" key="1">
    <source>
        <dbReference type="EMBL" id="AVH60004.1"/>
    </source>
</evidence>
<evidence type="ECO:0000313" key="2">
    <source>
        <dbReference type="Proteomes" id="UP000238413"/>
    </source>
</evidence>
<keyword evidence="2" id="KW-1185">Reference proteome</keyword>
<name>A0ABM6T008_9ACTN</name>